<evidence type="ECO:0000313" key="2">
    <source>
        <dbReference type="EMBL" id="MBB5219283.1"/>
    </source>
</evidence>
<accession>A0A840SIE9</accession>
<reference evidence="2 4" key="2">
    <citation type="submission" date="2020-08" db="EMBL/GenBank/DDBJ databases">
        <title>Genomic Encyclopedia of Type Strains, Phase IV (KMG-IV): sequencing the most valuable type-strain genomes for metagenomic binning, comparative biology and taxonomic classification.</title>
        <authorList>
            <person name="Goeker M."/>
        </authorList>
    </citation>
    <scope>NUCLEOTIDE SEQUENCE [LARGE SCALE GENOMIC DNA]</scope>
    <source>
        <strain evidence="2 4">DSM 103679</strain>
    </source>
</reference>
<dbReference type="Proteomes" id="UP000578697">
    <property type="component" value="Unassembled WGS sequence"/>
</dbReference>
<sequence length="591" mass="63807">MKRKILKAAGLALMAGGIFAQAANDGFVVPLDEDLTKAVTASPAAAAPAAGSSSVAQGIWIEITSDSKALIRDIATGKKKGYEFDNSHFLSNANWWFWGDINKSFHLDAEISVWDFDKTLYQANTFGANVPDVSWGDGLQSVAGMFFSPIKEANDDGAGSFNKLALNLATPYVNVKAGYGNLKEGGMSKFTGIFTTVDRWNDVGDGFFEISNGSNLKEFGDFKINAVAAFSEMLDVRSQPYGMYDIIDVKYGDKAELAFTFGSSTTKEKLFYYNEANTNAVSVYGMFNVTDSVKLEAHALGTFGTDIDLNSDSVAYAGRVSYSGEKVSASLAGTYAAVNVNSVWGSDGQSYDDINAGSITSQLDVSWQVLNCLNVSLDEGFTAEDSDAPGEGLVNIRTQPQFDLDLNSIAGVDVLVSGYGVINADRLAKETNADQPFIPYFSEAGIEVTASEIPFAKKLVFDYGVSRTVVLNAASDGYEGEYFYNSLMISADLNDKVNVHVGGLFNSLKDSDDSFIPAGLSCGVKVNAVPLPGNPMFWAHFTYAMNPYEDNNYTLFRADDPLNNASHRTYLLNTLDTENASRIALGLIWNL</sequence>
<keyword evidence="4" id="KW-1185">Reference proteome</keyword>
<evidence type="ECO:0000313" key="4">
    <source>
        <dbReference type="Proteomes" id="UP000578697"/>
    </source>
</evidence>
<reference evidence="3 5" key="1">
    <citation type="submission" date="2018-08" db="EMBL/GenBank/DDBJ databases">
        <title>The first complete genome of Treponema rectale (CHPAT), a commensal spirochete of the bovine rectum.</title>
        <authorList>
            <person name="Staton G.J."/>
            <person name="Clegg S.R."/>
            <person name="Carter S.D."/>
            <person name="Radford A.D."/>
            <person name="Darby A."/>
            <person name="Hall N."/>
            <person name="Birtles R.J."/>
            <person name="Evans N.J."/>
        </authorList>
    </citation>
    <scope>NUCLEOTIDE SEQUENCE [LARGE SCALE GENOMIC DNA]</scope>
    <source>
        <strain evidence="3 5">CHPA</strain>
    </source>
</reference>
<evidence type="ECO:0000313" key="5">
    <source>
        <dbReference type="Proteomes" id="UP000593591"/>
    </source>
</evidence>
<name>A0A840SIE9_9SPIR</name>
<dbReference type="EMBL" id="JACHFR010000002">
    <property type="protein sequence ID" value="MBB5219283.1"/>
    <property type="molecule type" value="Genomic_DNA"/>
</dbReference>
<feature type="signal peptide" evidence="1">
    <location>
        <begin position="1"/>
        <end position="22"/>
    </location>
</feature>
<evidence type="ECO:0000313" key="3">
    <source>
        <dbReference type="EMBL" id="QOS40832.1"/>
    </source>
</evidence>
<dbReference type="AlphaFoldDB" id="A0A840SIE9"/>
<organism evidence="2 4">
    <name type="scientific">Treponema rectale</name>
    <dbReference type="NCBI Taxonomy" id="744512"/>
    <lineage>
        <taxon>Bacteria</taxon>
        <taxon>Pseudomonadati</taxon>
        <taxon>Spirochaetota</taxon>
        <taxon>Spirochaetia</taxon>
        <taxon>Spirochaetales</taxon>
        <taxon>Treponemataceae</taxon>
        <taxon>Treponema</taxon>
    </lineage>
</organism>
<gene>
    <name evidence="3" type="ORF">DYE49_10365</name>
    <name evidence="2" type="ORF">HNP77_001652</name>
</gene>
<dbReference type="KEGG" id="trc:DYE49_10365"/>
<feature type="chain" id="PRO_5036418383" evidence="1">
    <location>
        <begin position="23"/>
        <end position="591"/>
    </location>
</feature>
<dbReference type="RefSeq" id="WP_184652696.1">
    <property type="nucleotide sequence ID" value="NZ_JACHFR010000002.1"/>
</dbReference>
<dbReference type="EMBL" id="CP031517">
    <property type="protein sequence ID" value="QOS40832.1"/>
    <property type="molecule type" value="Genomic_DNA"/>
</dbReference>
<proteinExistence type="predicted"/>
<keyword evidence="1" id="KW-0732">Signal</keyword>
<evidence type="ECO:0000256" key="1">
    <source>
        <dbReference type="SAM" id="SignalP"/>
    </source>
</evidence>
<dbReference type="Proteomes" id="UP000593591">
    <property type="component" value="Chromosome"/>
</dbReference>
<protein>
    <submittedName>
        <fullName evidence="2">Uncharacterized protein</fullName>
    </submittedName>
</protein>